<evidence type="ECO:0000313" key="10">
    <source>
        <dbReference type="Proteomes" id="UP000056322"/>
    </source>
</evidence>
<dbReference type="Proteomes" id="UP000056322">
    <property type="component" value="Chromosome 1"/>
</dbReference>
<proteinExistence type="inferred from homology"/>
<keyword evidence="7" id="KW-0503">Monooxygenase</keyword>
<keyword evidence="4" id="KW-0285">Flavoprotein</keyword>
<dbReference type="OrthoDB" id="9769565at2"/>
<evidence type="ECO:0000313" key="9">
    <source>
        <dbReference type="EMBL" id="CEN55489.1"/>
    </source>
</evidence>
<dbReference type="Gene3D" id="3.50.50.60">
    <property type="entry name" value="FAD/NAD(P)-binding domain"/>
    <property type="match status" value="2"/>
</dbReference>
<keyword evidence="6" id="KW-0560">Oxidoreductase</keyword>
<dbReference type="NCBIfam" id="TIGR01988">
    <property type="entry name" value="Ubi-OHases"/>
    <property type="match status" value="1"/>
</dbReference>
<feature type="domain" description="FAD-binding" evidence="8">
    <location>
        <begin position="8"/>
        <end position="339"/>
    </location>
</feature>
<dbReference type="PANTHER" id="PTHR43876">
    <property type="entry name" value="UBIQUINONE BIOSYNTHESIS MONOOXYGENASE COQ6, MITOCHONDRIAL"/>
    <property type="match status" value="1"/>
</dbReference>
<dbReference type="HOGENOM" id="CLU_009665_8_3_4"/>
<comment type="cofactor">
    <cofactor evidence="1">
        <name>FAD</name>
        <dbReference type="ChEBI" id="CHEBI:57692"/>
    </cofactor>
</comment>
<evidence type="ECO:0000256" key="7">
    <source>
        <dbReference type="ARBA" id="ARBA00023033"/>
    </source>
</evidence>
<dbReference type="InterPro" id="IPR010971">
    <property type="entry name" value="UbiH/COQ6"/>
</dbReference>
<comment type="pathway">
    <text evidence="2">Cofactor biosynthesis; ubiquinone biosynthesis.</text>
</comment>
<dbReference type="GO" id="GO:0004497">
    <property type="term" value="F:monooxygenase activity"/>
    <property type="evidence" value="ECO:0007669"/>
    <property type="project" value="UniProtKB-KW"/>
</dbReference>
<evidence type="ECO:0000256" key="3">
    <source>
        <dbReference type="ARBA" id="ARBA00005349"/>
    </source>
</evidence>
<dbReference type="STRING" id="1581680.BN1209_0440"/>
<keyword evidence="10" id="KW-1185">Reference proteome</keyword>
<dbReference type="InterPro" id="IPR002938">
    <property type="entry name" value="FAD-bd"/>
</dbReference>
<gene>
    <name evidence="9" type="ORF">BN1209_0440</name>
</gene>
<evidence type="ECO:0000256" key="4">
    <source>
        <dbReference type="ARBA" id="ARBA00022630"/>
    </source>
</evidence>
<evidence type="ECO:0000256" key="1">
    <source>
        <dbReference type="ARBA" id="ARBA00001974"/>
    </source>
</evidence>
<evidence type="ECO:0000256" key="2">
    <source>
        <dbReference type="ARBA" id="ARBA00004749"/>
    </source>
</evidence>
<name>A0A0B7IT31_9PROT</name>
<dbReference type="InterPro" id="IPR036188">
    <property type="entry name" value="FAD/NAD-bd_sf"/>
</dbReference>
<dbReference type="GO" id="GO:0071949">
    <property type="term" value="F:FAD binding"/>
    <property type="evidence" value="ECO:0007669"/>
    <property type="project" value="InterPro"/>
</dbReference>
<dbReference type="PRINTS" id="PR00420">
    <property type="entry name" value="RNGMNOXGNASE"/>
</dbReference>
<reference evidence="10" key="1">
    <citation type="submission" date="2014-12" db="EMBL/GenBank/DDBJ databases">
        <authorList>
            <person name="Salcher M.M."/>
        </authorList>
    </citation>
    <scope>NUCLEOTIDE SEQUENCE [LARGE SCALE GENOMIC DNA]</scope>
    <source>
        <strain evidence="10">MMS-10A-171</strain>
    </source>
</reference>
<dbReference type="GO" id="GO:0016705">
    <property type="term" value="F:oxidoreductase activity, acting on paired donors, with incorporation or reduction of molecular oxygen"/>
    <property type="evidence" value="ECO:0007669"/>
    <property type="project" value="InterPro"/>
</dbReference>
<dbReference type="PANTHER" id="PTHR43876:SF7">
    <property type="entry name" value="UBIQUINONE BIOSYNTHESIS MONOOXYGENASE COQ6, MITOCHONDRIAL"/>
    <property type="match status" value="1"/>
</dbReference>
<organism evidence="9 10">
    <name type="scientific">Candidatus Methylopumilus turicensis</name>
    <dbReference type="NCBI Taxonomy" id="1581680"/>
    <lineage>
        <taxon>Bacteria</taxon>
        <taxon>Pseudomonadati</taxon>
        <taxon>Pseudomonadota</taxon>
        <taxon>Betaproteobacteria</taxon>
        <taxon>Nitrosomonadales</taxon>
        <taxon>Methylophilaceae</taxon>
        <taxon>Candidatus Methylopumilus</taxon>
    </lineage>
</organism>
<dbReference type="KEGG" id="mbac:BN1209_0440"/>
<dbReference type="EMBL" id="LN794158">
    <property type="protein sequence ID" value="CEN55489.1"/>
    <property type="molecule type" value="Genomic_DNA"/>
</dbReference>
<evidence type="ECO:0000256" key="5">
    <source>
        <dbReference type="ARBA" id="ARBA00022827"/>
    </source>
</evidence>
<dbReference type="AlphaFoldDB" id="A0A0B7IT31"/>
<dbReference type="SUPFAM" id="SSF51905">
    <property type="entry name" value="FAD/NAD(P)-binding domain"/>
    <property type="match status" value="1"/>
</dbReference>
<dbReference type="InterPro" id="IPR051205">
    <property type="entry name" value="UbiH/COQ6_monooxygenase"/>
</dbReference>
<keyword evidence="9" id="KW-0830">Ubiquinone</keyword>
<sequence>MQSTIKQYDVVIVGASLVGASAAVALSKQGLRVALVDKKTPIPSAIKAEAWDSRIYAISPGNAEWLKALGVWHHMDARRVTPIEAMHIWGDTNPDPLAFNAEEAFTNNIGYILESNALQQAIWDELKTLEVDVFIGEGASLDLSDQEAHLALIDGTQLSAKLLVGADGGSSWVRENAGLSQHKTFYEHVGVVANFEVTLPHQNIARQWFVEDGILAWLPLAGNKISMVFSTKHSEKLMALTPEGLAEFIEQTGGHVLGKMRVITPAQAFPLIKQKASALIANRLALVGDAAHQVHPMAGQGVNLGFRDAIELAQVLADRNPFADIGDQFVLRRYERARKADVLSMQSLTHGLYGAFDSKQALVRVARNWGLSLPNKHPILKRALMKQALI</sequence>
<comment type="similarity">
    <text evidence="3">Belongs to the UbiH/COQ6 family.</text>
</comment>
<accession>A0A0B7IT31</accession>
<protein>
    <submittedName>
        <fullName evidence="9">Ubiquinone biosynthesis hydroxylase, UbiH/UbiF/VisC/COQ6 family</fullName>
    </submittedName>
</protein>
<dbReference type="RefSeq" id="WP_045750752.1">
    <property type="nucleotide sequence ID" value="NZ_LN794158.1"/>
</dbReference>
<keyword evidence="5" id="KW-0274">FAD</keyword>
<dbReference type="Pfam" id="PF01494">
    <property type="entry name" value="FAD_binding_3"/>
    <property type="match status" value="1"/>
</dbReference>
<dbReference type="UniPathway" id="UPA00232"/>
<dbReference type="GO" id="GO:0006744">
    <property type="term" value="P:ubiquinone biosynthetic process"/>
    <property type="evidence" value="ECO:0007669"/>
    <property type="project" value="UniProtKB-UniPathway"/>
</dbReference>
<evidence type="ECO:0000259" key="8">
    <source>
        <dbReference type="Pfam" id="PF01494"/>
    </source>
</evidence>
<evidence type="ECO:0000256" key="6">
    <source>
        <dbReference type="ARBA" id="ARBA00023002"/>
    </source>
</evidence>